<dbReference type="Proteomes" id="UP000035722">
    <property type="component" value="Unassembled WGS sequence"/>
</dbReference>
<dbReference type="Gene3D" id="3.40.50.720">
    <property type="entry name" value="NAD(P)-binding Rossmann-like Domain"/>
    <property type="match status" value="1"/>
</dbReference>
<dbReference type="SUPFAM" id="SSF55347">
    <property type="entry name" value="Glyceraldehyde-3-phosphate dehydrogenase-like, C-terminal domain"/>
    <property type="match status" value="1"/>
</dbReference>
<comment type="caution">
    <text evidence="5">The sequence shown here is derived from an EMBL/GenBank/DDBJ whole genome shotgun (WGS) entry which is preliminary data.</text>
</comment>
<dbReference type="InterPro" id="IPR055170">
    <property type="entry name" value="GFO_IDH_MocA-like_dom"/>
</dbReference>
<dbReference type="Gene3D" id="3.30.360.10">
    <property type="entry name" value="Dihydrodipicolinate Reductase, domain 2"/>
    <property type="match status" value="1"/>
</dbReference>
<dbReference type="Pfam" id="PF01408">
    <property type="entry name" value="GFO_IDH_MocA"/>
    <property type="match status" value="1"/>
</dbReference>
<dbReference type="RefSeq" id="WP_050057156.1">
    <property type="nucleotide sequence ID" value="NZ_CAQI01000059.1"/>
</dbReference>
<dbReference type="STRING" id="861266.ARTSIC4J27_4373"/>
<dbReference type="GO" id="GO:0000166">
    <property type="term" value="F:nucleotide binding"/>
    <property type="evidence" value="ECO:0007669"/>
    <property type="project" value="InterPro"/>
</dbReference>
<dbReference type="InterPro" id="IPR051450">
    <property type="entry name" value="Gfo/Idh/MocA_Oxidoreductases"/>
</dbReference>
<dbReference type="SUPFAM" id="SSF51735">
    <property type="entry name" value="NAD(P)-binding Rossmann-fold domains"/>
    <property type="match status" value="1"/>
</dbReference>
<evidence type="ECO:0000313" key="5">
    <source>
        <dbReference type="EMBL" id="CCQ48368.1"/>
    </source>
</evidence>
<feature type="domain" description="Gfo/Idh/MocA-like oxidoreductase N-terminal" evidence="3">
    <location>
        <begin position="20"/>
        <end position="139"/>
    </location>
</feature>
<keyword evidence="1" id="KW-0520">NAD</keyword>
<organism evidence="5 6">
    <name type="scientific">Pseudarthrobacter siccitolerans</name>
    <dbReference type="NCBI Taxonomy" id="861266"/>
    <lineage>
        <taxon>Bacteria</taxon>
        <taxon>Bacillati</taxon>
        <taxon>Actinomycetota</taxon>
        <taxon>Actinomycetes</taxon>
        <taxon>Micrococcales</taxon>
        <taxon>Micrococcaceae</taxon>
        <taxon>Pseudarthrobacter</taxon>
    </lineage>
</organism>
<evidence type="ECO:0000259" key="4">
    <source>
        <dbReference type="Pfam" id="PF22725"/>
    </source>
</evidence>
<feature type="domain" description="GFO/IDH/MocA-like oxidoreductase" evidence="4">
    <location>
        <begin position="148"/>
        <end position="254"/>
    </location>
</feature>
<dbReference type="AlphaFoldDB" id="A0A024H8N5"/>
<dbReference type="InterPro" id="IPR036291">
    <property type="entry name" value="NAD(P)-bd_dom_sf"/>
</dbReference>
<evidence type="ECO:0000313" key="6">
    <source>
        <dbReference type="Proteomes" id="UP000035722"/>
    </source>
</evidence>
<dbReference type="Pfam" id="PF22725">
    <property type="entry name" value="GFO_IDH_MocA_C3"/>
    <property type="match status" value="1"/>
</dbReference>
<dbReference type="InterPro" id="IPR000683">
    <property type="entry name" value="Gfo/Idh/MocA-like_OxRdtase_N"/>
</dbReference>
<reference evidence="6" key="1">
    <citation type="journal article" date="2014" name="Genome Announc.">
        <title>Genome Sequence of Arthrobacter siccitolerans 4J27, a Xeroprotectant-Producing Desiccation-Tolerant Microorganism.</title>
        <authorList>
            <person name="Manzanera M."/>
            <person name="Santa-Cruz-Calvo L."/>
            <person name="Vilchez J.I."/>
            <person name="Garcia-Fontana C."/>
            <person name="Silva-Castro G.A."/>
            <person name="Calvo C."/>
            <person name="Gonzalez-Lopez J."/>
        </authorList>
    </citation>
    <scope>NUCLEOTIDE SEQUENCE [LARGE SCALE GENOMIC DNA]</scope>
    <source>
        <strain evidence="6">4J27</strain>
    </source>
</reference>
<evidence type="ECO:0000259" key="3">
    <source>
        <dbReference type="Pfam" id="PF01408"/>
    </source>
</evidence>
<accession>A0A024H8N5</accession>
<gene>
    <name evidence="5" type="ORF">ARTSIC4J27_4373</name>
</gene>
<evidence type="ECO:0000256" key="1">
    <source>
        <dbReference type="ARBA" id="ARBA00023027"/>
    </source>
</evidence>
<proteinExistence type="predicted"/>
<feature type="region of interest" description="Disordered" evidence="2">
    <location>
        <begin position="353"/>
        <end position="376"/>
    </location>
</feature>
<keyword evidence="6" id="KW-1185">Reference proteome</keyword>
<dbReference type="PANTHER" id="PTHR43377">
    <property type="entry name" value="BILIVERDIN REDUCTASE A"/>
    <property type="match status" value="1"/>
</dbReference>
<sequence>MRTFPNPFHTPTHRQPTPKLKIAVVGAGYWGPNLARNLQASTDWALVAICDLDIERARKLAATLGEIPVVESLDELLDTFDVDAVAIATPARTHHGTVMTALRAGKHVLVEKPLADSRAHGLEMVAEAQARGLVLMADHTYCYTPAVLKMQELVQAGSLGEILFVDSTRINLGLVQPDVNVFWDLAPHDLAILDFVLPGGLNPAEVSAFGADPLGTGRDCVGHLNFRLPNDATAHVHVNWLSPTKIRQMVIGGSLRTLVWDDLNPQQRLSVYDRGVSLDRQPKSAGEKASNAVSYRLGDTWSPALPEREALGQVVAELAFCIRNGQEARTGGESGLRVLSVLEAVTRSLSLDGKASPVEGTGAAEAASGVELEGVR</sequence>
<dbReference type="EMBL" id="CAQI01000059">
    <property type="protein sequence ID" value="CCQ48368.1"/>
    <property type="molecule type" value="Genomic_DNA"/>
</dbReference>
<dbReference type="PANTHER" id="PTHR43377:SF6">
    <property type="entry name" value="GFO_IDH_MOCA-LIKE OXIDOREDUCTASE N-TERMINAL DOMAIN-CONTAINING PROTEIN"/>
    <property type="match status" value="1"/>
</dbReference>
<evidence type="ECO:0000256" key="2">
    <source>
        <dbReference type="SAM" id="MobiDB-lite"/>
    </source>
</evidence>
<name>A0A024H8N5_9MICC</name>
<protein>
    <submittedName>
        <fullName evidence="5">Oxidoreductase, NAD-binding Rossmann fold family protein</fullName>
    </submittedName>
</protein>
<dbReference type="OrthoDB" id="179913at2"/>